<organism evidence="2 3">
    <name type="scientific">Alloalcanivorax xenomutans</name>
    <dbReference type="NCBI Taxonomy" id="1094342"/>
    <lineage>
        <taxon>Bacteria</taxon>
        <taxon>Pseudomonadati</taxon>
        <taxon>Pseudomonadota</taxon>
        <taxon>Gammaproteobacteria</taxon>
        <taxon>Oceanospirillales</taxon>
        <taxon>Alcanivoracaceae</taxon>
        <taxon>Alloalcanivorax</taxon>
    </lineage>
</organism>
<proteinExistence type="predicted"/>
<keyword evidence="3" id="KW-1185">Reference proteome</keyword>
<name>A0A9Q3W889_9GAMM</name>
<feature type="domain" description="ABM" evidence="1">
    <location>
        <begin position="2"/>
        <end position="93"/>
    </location>
</feature>
<dbReference type="InterPro" id="IPR011008">
    <property type="entry name" value="Dimeric_a/b-barrel"/>
</dbReference>
<protein>
    <submittedName>
        <fullName evidence="2">Antibiotic biosynthesis monooxygenase</fullName>
    </submittedName>
</protein>
<sequence length="93" mass="10091">MLGIVAVLQAQAGKGDALAAEMNKIAAEVRKEEGNHAYNVHQSLDDKDVVMIYEQYTDQAALEAHRENMKGLGGGLKDLLAGRPDVKLFQLAQ</sequence>
<dbReference type="PANTHER" id="PTHR33336:SF3">
    <property type="entry name" value="ABM DOMAIN-CONTAINING PROTEIN"/>
    <property type="match status" value="1"/>
</dbReference>
<dbReference type="Pfam" id="PF03992">
    <property type="entry name" value="ABM"/>
    <property type="match status" value="1"/>
</dbReference>
<dbReference type="EMBL" id="JAJVKT010000032">
    <property type="protein sequence ID" value="MCE7510864.1"/>
    <property type="molecule type" value="Genomic_DNA"/>
</dbReference>
<dbReference type="GO" id="GO:0005829">
    <property type="term" value="C:cytosol"/>
    <property type="evidence" value="ECO:0007669"/>
    <property type="project" value="TreeGrafter"/>
</dbReference>
<dbReference type="InterPro" id="IPR050744">
    <property type="entry name" value="AI-2_Isomerase_LsrG"/>
</dbReference>
<evidence type="ECO:0000313" key="2">
    <source>
        <dbReference type="EMBL" id="MCE7510864.1"/>
    </source>
</evidence>
<evidence type="ECO:0000259" key="1">
    <source>
        <dbReference type="PROSITE" id="PS51725"/>
    </source>
</evidence>
<dbReference type="Gene3D" id="3.30.70.100">
    <property type="match status" value="1"/>
</dbReference>
<dbReference type="RefSeq" id="WP_022996780.1">
    <property type="nucleotide sequence ID" value="NZ_CBDDTQ010000005.1"/>
</dbReference>
<dbReference type="AlphaFoldDB" id="A0A9Q3W889"/>
<dbReference type="PANTHER" id="PTHR33336">
    <property type="entry name" value="QUINOL MONOOXYGENASE YGIN-RELATED"/>
    <property type="match status" value="1"/>
</dbReference>
<dbReference type="GO" id="GO:0004497">
    <property type="term" value="F:monooxygenase activity"/>
    <property type="evidence" value="ECO:0007669"/>
    <property type="project" value="UniProtKB-KW"/>
</dbReference>
<reference evidence="2" key="1">
    <citation type="submission" date="2022-01" db="EMBL/GenBank/DDBJ databases">
        <authorList>
            <person name="Karlyshev A.V."/>
            <person name="Jaspars M."/>
        </authorList>
    </citation>
    <scope>NUCLEOTIDE SEQUENCE</scope>
    <source>
        <strain evidence="2">AGSA3-2</strain>
    </source>
</reference>
<dbReference type="PROSITE" id="PS51725">
    <property type="entry name" value="ABM"/>
    <property type="match status" value="1"/>
</dbReference>
<dbReference type="SUPFAM" id="SSF54909">
    <property type="entry name" value="Dimeric alpha+beta barrel"/>
    <property type="match status" value="1"/>
</dbReference>
<comment type="caution">
    <text evidence="2">The sequence shown here is derived from an EMBL/GenBank/DDBJ whole genome shotgun (WGS) entry which is preliminary data.</text>
</comment>
<keyword evidence="2" id="KW-0560">Oxidoreductase</keyword>
<accession>A0A9Q3W889</accession>
<keyword evidence="2" id="KW-0503">Monooxygenase</keyword>
<dbReference type="KEGG" id="axe:P40_09600"/>
<dbReference type="GeneID" id="94686688"/>
<dbReference type="InterPro" id="IPR007138">
    <property type="entry name" value="ABM_dom"/>
</dbReference>
<dbReference type="Proteomes" id="UP001107961">
    <property type="component" value="Unassembled WGS sequence"/>
</dbReference>
<evidence type="ECO:0000313" key="3">
    <source>
        <dbReference type="Proteomes" id="UP001107961"/>
    </source>
</evidence>
<gene>
    <name evidence="2" type="ORF">LZG35_19675</name>
</gene>